<keyword evidence="4" id="KW-1185">Reference proteome</keyword>
<dbReference type="Proteomes" id="UP000183918">
    <property type="component" value="Unassembled WGS sequence"/>
</dbReference>
<gene>
    <name evidence="3" type="ORF">SAMN02910414_01550</name>
</gene>
<evidence type="ECO:0000256" key="2">
    <source>
        <dbReference type="SAM" id="Phobius"/>
    </source>
</evidence>
<reference evidence="3 4" key="1">
    <citation type="submission" date="2016-10" db="EMBL/GenBank/DDBJ databases">
        <authorList>
            <person name="de Groot N.N."/>
        </authorList>
    </citation>
    <scope>NUCLEOTIDE SEQUENCE [LARGE SCALE GENOMIC DNA]</scope>
    <source>
        <strain evidence="3 4">DSM 14045</strain>
    </source>
</reference>
<dbReference type="STRING" id="1122142.SAMN02910414_01550"/>
<evidence type="ECO:0000256" key="1">
    <source>
        <dbReference type="SAM" id="Coils"/>
    </source>
</evidence>
<sequence>MKMTLIRLMKAYDICKKADEHILQKKEYEREIEEATKKVAKKIETRILLDVFIVLFATVLLTFGNKGAIIYIMSMSAFNILIAIDILILRLIYREKIKQSQAKIALEEQESVRIICEYENELSFLPNEFRNIDAIEFMLSVLKSDDTYSLEFIFRMCKRYLYKKKRQVIYGLEQT</sequence>
<evidence type="ECO:0000313" key="4">
    <source>
        <dbReference type="Proteomes" id="UP000183918"/>
    </source>
</evidence>
<feature type="transmembrane region" description="Helical" evidence="2">
    <location>
        <begin position="69"/>
        <end position="93"/>
    </location>
</feature>
<keyword evidence="2" id="KW-0812">Transmembrane</keyword>
<keyword evidence="2" id="KW-0472">Membrane</keyword>
<organism evidence="3 4">
    <name type="scientific">Lachnobacterium bovis DSM 14045</name>
    <dbReference type="NCBI Taxonomy" id="1122142"/>
    <lineage>
        <taxon>Bacteria</taxon>
        <taxon>Bacillati</taxon>
        <taxon>Bacillota</taxon>
        <taxon>Clostridia</taxon>
        <taxon>Lachnospirales</taxon>
        <taxon>Lachnospiraceae</taxon>
        <taxon>Lachnobacterium</taxon>
    </lineage>
</organism>
<dbReference type="OrthoDB" id="2055144at2"/>
<dbReference type="EMBL" id="FNPG01000017">
    <property type="protein sequence ID" value="SDY42751.1"/>
    <property type="molecule type" value="Genomic_DNA"/>
</dbReference>
<keyword evidence="2" id="KW-1133">Transmembrane helix</keyword>
<feature type="transmembrane region" description="Helical" evidence="2">
    <location>
        <begin position="47"/>
        <end position="63"/>
    </location>
</feature>
<feature type="coiled-coil region" evidence="1">
    <location>
        <begin position="18"/>
        <end position="45"/>
    </location>
</feature>
<name>A0A1H3JS81_9FIRM</name>
<proteinExistence type="predicted"/>
<evidence type="ECO:0000313" key="3">
    <source>
        <dbReference type="EMBL" id="SDY42751.1"/>
    </source>
</evidence>
<accession>A0A1H3JS81</accession>
<dbReference type="RefSeq" id="WP_074717743.1">
    <property type="nucleotide sequence ID" value="NZ_FNPG01000017.1"/>
</dbReference>
<dbReference type="AlphaFoldDB" id="A0A1H3JS81"/>
<keyword evidence="1" id="KW-0175">Coiled coil</keyword>
<protein>
    <submittedName>
        <fullName evidence="3">Uncharacterized protein</fullName>
    </submittedName>
</protein>